<dbReference type="EMBL" id="LNYO01000013">
    <property type="protein sequence ID" value="KTD36003.1"/>
    <property type="molecule type" value="Genomic_DNA"/>
</dbReference>
<feature type="chain" id="PRO_5006915824" description="Secreted protein" evidence="1">
    <location>
        <begin position="23"/>
        <end position="129"/>
    </location>
</feature>
<proteinExistence type="predicted"/>
<sequence>MLRKIGYSLLCAGSLFCTNVLAMTYNLMPGPGASFEYKLLANSPIMVGNPYYHKMTATCTIFSEDESNDIVVEMVLKSSKVNNETVNSGEPPRTFNIASGSKLILEADGRAVVKLLNKGPSDITAKCTI</sequence>
<keyword evidence="3" id="KW-1185">Reference proteome</keyword>
<dbReference type="STRING" id="45070.Lnau_0987"/>
<feature type="signal peptide" evidence="1">
    <location>
        <begin position="1"/>
        <end position="22"/>
    </location>
</feature>
<dbReference type="Proteomes" id="UP000054725">
    <property type="component" value="Unassembled WGS sequence"/>
</dbReference>
<evidence type="ECO:0000313" key="2">
    <source>
        <dbReference type="EMBL" id="KTD36003.1"/>
    </source>
</evidence>
<reference evidence="2 3" key="1">
    <citation type="submission" date="2015-11" db="EMBL/GenBank/DDBJ databases">
        <title>Genomic analysis of 38 Legionella species identifies large and diverse effector repertoires.</title>
        <authorList>
            <person name="Burstein D."/>
            <person name="Amaro F."/>
            <person name="Zusman T."/>
            <person name="Lifshitz Z."/>
            <person name="Cohen O."/>
            <person name="Gilbert J.A."/>
            <person name="Pupko T."/>
            <person name="Shuman H.A."/>
            <person name="Segal G."/>
        </authorList>
    </citation>
    <scope>NUCLEOTIDE SEQUENCE [LARGE SCALE GENOMIC DNA]</scope>
    <source>
        <strain evidence="2 3">ATCC 49506</strain>
    </source>
</reference>
<evidence type="ECO:0008006" key="4">
    <source>
        <dbReference type="Google" id="ProtNLM"/>
    </source>
</evidence>
<dbReference type="RefSeq" id="WP_058504032.1">
    <property type="nucleotide sequence ID" value="NZ_CAAAIF010000001.1"/>
</dbReference>
<gene>
    <name evidence="2" type="ORF">Lnau_0987</name>
</gene>
<dbReference type="PATRIC" id="fig|45070.6.peg.1044"/>
<dbReference type="AlphaFoldDB" id="A0A0W0WUI7"/>
<evidence type="ECO:0000256" key="1">
    <source>
        <dbReference type="SAM" id="SignalP"/>
    </source>
</evidence>
<protein>
    <recommendedName>
        <fullName evidence="4">Secreted protein</fullName>
    </recommendedName>
</protein>
<evidence type="ECO:0000313" key="3">
    <source>
        <dbReference type="Proteomes" id="UP000054725"/>
    </source>
</evidence>
<dbReference type="OrthoDB" id="5641564at2"/>
<organism evidence="2 3">
    <name type="scientific">Legionella nautarum</name>
    <dbReference type="NCBI Taxonomy" id="45070"/>
    <lineage>
        <taxon>Bacteria</taxon>
        <taxon>Pseudomonadati</taxon>
        <taxon>Pseudomonadota</taxon>
        <taxon>Gammaproteobacteria</taxon>
        <taxon>Legionellales</taxon>
        <taxon>Legionellaceae</taxon>
        <taxon>Legionella</taxon>
    </lineage>
</organism>
<name>A0A0W0WUI7_9GAMM</name>
<comment type="caution">
    <text evidence="2">The sequence shown here is derived from an EMBL/GenBank/DDBJ whole genome shotgun (WGS) entry which is preliminary data.</text>
</comment>
<accession>A0A0W0WUI7</accession>
<keyword evidence="1" id="KW-0732">Signal</keyword>